<dbReference type="InterPro" id="IPR029016">
    <property type="entry name" value="GAF-like_dom_sf"/>
</dbReference>
<keyword evidence="2 5" id="KW-0805">Transcription regulation</keyword>
<organism evidence="8 9">
    <name type="scientific">Fructilactobacillus myrtifloralis</name>
    <dbReference type="NCBI Taxonomy" id="2940301"/>
    <lineage>
        <taxon>Bacteria</taxon>
        <taxon>Bacillati</taxon>
        <taxon>Bacillota</taxon>
        <taxon>Bacilli</taxon>
        <taxon>Lactobacillales</taxon>
        <taxon>Lactobacillaceae</taxon>
        <taxon>Fructilactobacillus</taxon>
    </lineage>
</organism>
<dbReference type="NCBIfam" id="TIGR00331">
    <property type="entry name" value="hrcA"/>
    <property type="match status" value="1"/>
</dbReference>
<evidence type="ECO:0000256" key="3">
    <source>
        <dbReference type="ARBA" id="ARBA00023016"/>
    </source>
</evidence>
<dbReference type="Pfam" id="PF03444">
    <property type="entry name" value="WHD_HrcA"/>
    <property type="match status" value="1"/>
</dbReference>
<name>A0ABY5BS57_9LACO</name>
<proteinExistence type="inferred from homology"/>
<keyword evidence="1 5" id="KW-0678">Repressor</keyword>
<gene>
    <name evidence="5 8" type="primary">hrcA</name>
    <name evidence="8" type="ORF">M3M35_01785</name>
</gene>
<feature type="domain" description="Heat-inducible transcription repressor HrcA C-terminal" evidence="6">
    <location>
        <begin position="104"/>
        <end position="322"/>
    </location>
</feature>
<reference evidence="8" key="1">
    <citation type="submission" date="2022-05" db="EMBL/GenBank/DDBJ databases">
        <authorList>
            <person name="Oliphant S.A."/>
            <person name="Watson-Haigh N.S."/>
            <person name="Sumby K.M."/>
            <person name="Gardner J.M."/>
            <person name="Jiranek V."/>
        </authorList>
    </citation>
    <scope>NUCLEOTIDE SEQUENCE</scope>
    <source>
        <strain evidence="8">KI16_H9</strain>
    </source>
</reference>
<evidence type="ECO:0000256" key="5">
    <source>
        <dbReference type="HAMAP-Rule" id="MF_00081"/>
    </source>
</evidence>
<accession>A0ABY5BS57</accession>
<dbReference type="PIRSF" id="PIRSF005485">
    <property type="entry name" value="HrcA"/>
    <property type="match status" value="1"/>
</dbReference>
<comment type="function">
    <text evidence="5">Negative regulator of class I heat shock genes (grpE-dnaK-dnaJ and groELS operons). Prevents heat-shock induction of these operons.</text>
</comment>
<dbReference type="SUPFAM" id="SSF55781">
    <property type="entry name" value="GAF domain-like"/>
    <property type="match status" value="1"/>
</dbReference>
<comment type="similarity">
    <text evidence="5">Belongs to the HrcA family.</text>
</comment>
<dbReference type="RefSeq" id="WP_252750316.1">
    <property type="nucleotide sequence ID" value="NZ_CP097116.1"/>
</dbReference>
<dbReference type="InterPro" id="IPR021153">
    <property type="entry name" value="HrcA_C"/>
</dbReference>
<dbReference type="InterPro" id="IPR036388">
    <property type="entry name" value="WH-like_DNA-bd_sf"/>
</dbReference>
<dbReference type="Gene3D" id="1.10.10.10">
    <property type="entry name" value="Winged helix-like DNA-binding domain superfamily/Winged helix DNA-binding domain"/>
    <property type="match status" value="1"/>
</dbReference>
<keyword evidence="3 5" id="KW-0346">Stress response</keyword>
<feature type="domain" description="Winged helix-turn-helix transcription repressor HrcA DNA-binding" evidence="7">
    <location>
        <begin position="1"/>
        <end position="61"/>
    </location>
</feature>
<keyword evidence="4 5" id="KW-0804">Transcription</keyword>
<dbReference type="InterPro" id="IPR002571">
    <property type="entry name" value="HrcA"/>
</dbReference>
<evidence type="ECO:0000256" key="2">
    <source>
        <dbReference type="ARBA" id="ARBA00023015"/>
    </source>
</evidence>
<evidence type="ECO:0000259" key="6">
    <source>
        <dbReference type="Pfam" id="PF01628"/>
    </source>
</evidence>
<dbReference type="InterPro" id="IPR036390">
    <property type="entry name" value="WH_DNA-bd_sf"/>
</dbReference>
<sequence>MLTERQNLILKHIVDAYSQTGEPVGSKYLADHLPIKVSSATIRNEMSVLSHNHFIEQVHTSSGRVPSYQGYRYYVDHLTEPIPLEMKARDYITETLDDSFKQIDDIVKQSADLLSQITDYTALTFAPTLQSQDVVESFRLTQINHQNFMAIMMMKSGLVQSQPFLTEEALTPGSSAKVEAWLNQHLRNQPLAAVTRSLENEVAHGGQPLADFTQIVNAFMMVASKLQHDQFFVSGRSNLFHGMGAEAFANLKPLYSSLSSAADLATILQPSGRDVSVRLGVELPNDLWRNYSIISGTYDAGEHGTGRIAVIGPTRMFYPRVMGLVDAFRDELQTRIRSYYHDYDQ</sequence>
<evidence type="ECO:0000256" key="1">
    <source>
        <dbReference type="ARBA" id="ARBA00022491"/>
    </source>
</evidence>
<dbReference type="SUPFAM" id="SSF46785">
    <property type="entry name" value="Winged helix' DNA-binding domain"/>
    <property type="match status" value="1"/>
</dbReference>
<dbReference type="PANTHER" id="PTHR34824">
    <property type="entry name" value="HEAT-INDUCIBLE TRANSCRIPTION REPRESSOR HRCA"/>
    <property type="match status" value="1"/>
</dbReference>
<protein>
    <recommendedName>
        <fullName evidence="5">Heat-inducible transcription repressor HrcA</fullName>
    </recommendedName>
</protein>
<evidence type="ECO:0000256" key="4">
    <source>
        <dbReference type="ARBA" id="ARBA00023163"/>
    </source>
</evidence>
<keyword evidence="9" id="KW-1185">Reference proteome</keyword>
<evidence type="ECO:0000313" key="9">
    <source>
        <dbReference type="Proteomes" id="UP001056707"/>
    </source>
</evidence>
<dbReference type="InterPro" id="IPR005104">
    <property type="entry name" value="WHTH_HrcA_DNA-bd"/>
</dbReference>
<evidence type="ECO:0000259" key="7">
    <source>
        <dbReference type="Pfam" id="PF03444"/>
    </source>
</evidence>
<dbReference type="Pfam" id="PF01628">
    <property type="entry name" value="HrcA"/>
    <property type="match status" value="1"/>
</dbReference>
<dbReference type="Gene3D" id="3.30.450.40">
    <property type="match status" value="1"/>
</dbReference>
<evidence type="ECO:0000313" key="8">
    <source>
        <dbReference type="EMBL" id="USS85421.1"/>
    </source>
</evidence>
<dbReference type="EMBL" id="CP097116">
    <property type="protein sequence ID" value="USS85421.1"/>
    <property type="molecule type" value="Genomic_DNA"/>
</dbReference>
<dbReference type="Proteomes" id="UP001056707">
    <property type="component" value="Chromosome"/>
</dbReference>
<dbReference type="HAMAP" id="MF_00081">
    <property type="entry name" value="HrcA"/>
    <property type="match status" value="1"/>
</dbReference>
<dbReference type="Gene3D" id="3.30.390.60">
    <property type="entry name" value="Heat-inducible transcription repressor hrca homolog, domain 3"/>
    <property type="match status" value="1"/>
</dbReference>
<dbReference type="PANTHER" id="PTHR34824:SF1">
    <property type="entry name" value="HEAT-INDUCIBLE TRANSCRIPTION REPRESSOR HRCA"/>
    <property type="match status" value="1"/>
</dbReference>
<dbReference type="InterPro" id="IPR023120">
    <property type="entry name" value="WHTH_transcript_rep_HrcA_IDD"/>
</dbReference>